<reference evidence="1 2" key="1">
    <citation type="journal article" date="2018" name="Biotechnol. Biofuels">
        <title>Integrative visual omics of the white-rot fungus Polyporus brumalis exposes the biotechnological potential of its oxidative enzymes for delignifying raw plant biomass.</title>
        <authorList>
            <person name="Miyauchi S."/>
            <person name="Rancon A."/>
            <person name="Drula E."/>
            <person name="Hage H."/>
            <person name="Chaduli D."/>
            <person name="Favel A."/>
            <person name="Grisel S."/>
            <person name="Henrissat B."/>
            <person name="Herpoel-Gimbert I."/>
            <person name="Ruiz-Duenas F.J."/>
            <person name="Chevret D."/>
            <person name="Hainaut M."/>
            <person name="Lin J."/>
            <person name="Wang M."/>
            <person name="Pangilinan J."/>
            <person name="Lipzen A."/>
            <person name="Lesage-Meessen L."/>
            <person name="Navarro D."/>
            <person name="Riley R."/>
            <person name="Grigoriev I.V."/>
            <person name="Zhou S."/>
            <person name="Raouche S."/>
            <person name="Rosso M.N."/>
        </authorList>
    </citation>
    <scope>NUCLEOTIDE SEQUENCE [LARGE SCALE GENOMIC DNA]</scope>
    <source>
        <strain evidence="1 2">BRFM 1820</strain>
    </source>
</reference>
<proteinExistence type="predicted"/>
<accession>A0A371DIZ7</accession>
<organism evidence="1 2">
    <name type="scientific">Lentinus brumalis</name>
    <dbReference type="NCBI Taxonomy" id="2498619"/>
    <lineage>
        <taxon>Eukaryota</taxon>
        <taxon>Fungi</taxon>
        <taxon>Dikarya</taxon>
        <taxon>Basidiomycota</taxon>
        <taxon>Agaricomycotina</taxon>
        <taxon>Agaricomycetes</taxon>
        <taxon>Polyporales</taxon>
        <taxon>Polyporaceae</taxon>
        <taxon>Lentinus</taxon>
    </lineage>
</organism>
<protein>
    <recommendedName>
        <fullName evidence="3">F-box domain-containing protein</fullName>
    </recommendedName>
</protein>
<dbReference type="Proteomes" id="UP000256964">
    <property type="component" value="Unassembled WGS sequence"/>
</dbReference>
<gene>
    <name evidence="1" type="ORF">OH76DRAFT_1480617</name>
</gene>
<sequence>MPWAAFKRCLSLPNITSITFEPRTSYIGIYPFPGHEIGSIPLVLTAFSYNPDIWRILDKDPSQAPLHTDENGSPNMVNLYTTESLSLSPLILRIRETLQSLTLPIEIAPLDRMVLLSWPQLRELSLSGQFPNGVTPSLLRNFVTTLPRLAKLSVQLARKAGATIPLRPQVMPHDAIFSVDSISLRELSIRDQPRYYYNLGFSDVARCWYAPIWSSGEALSVLRRMEMPNLHTLELVYETDNDDDELLRHISSSFPRLTHLELHRYRKDRKQIVPHAHVARMLASAASLRSINLNLDFHDDPKLYCENMAERSRYKRVQDGRGWELASILGACPRLEYVALLTHGLNTSFWLQFHPTRCAERRCTSGPVDSPPLPHYPEIL</sequence>
<dbReference type="OrthoDB" id="3208561at2759"/>
<dbReference type="InterPro" id="IPR032675">
    <property type="entry name" value="LRR_dom_sf"/>
</dbReference>
<dbReference type="EMBL" id="KZ857390">
    <property type="protein sequence ID" value="RDX52507.1"/>
    <property type="molecule type" value="Genomic_DNA"/>
</dbReference>
<keyword evidence="2" id="KW-1185">Reference proteome</keyword>
<dbReference type="AlphaFoldDB" id="A0A371DIZ7"/>
<dbReference type="SUPFAM" id="SSF52047">
    <property type="entry name" value="RNI-like"/>
    <property type="match status" value="1"/>
</dbReference>
<name>A0A371DIZ7_9APHY</name>
<dbReference type="Gene3D" id="3.80.10.10">
    <property type="entry name" value="Ribonuclease Inhibitor"/>
    <property type="match status" value="1"/>
</dbReference>
<evidence type="ECO:0008006" key="3">
    <source>
        <dbReference type="Google" id="ProtNLM"/>
    </source>
</evidence>
<evidence type="ECO:0000313" key="1">
    <source>
        <dbReference type="EMBL" id="RDX52507.1"/>
    </source>
</evidence>
<evidence type="ECO:0000313" key="2">
    <source>
        <dbReference type="Proteomes" id="UP000256964"/>
    </source>
</evidence>